<dbReference type="RefSeq" id="WP_145034358.1">
    <property type="nucleotide sequence ID" value="NZ_CP036271.1"/>
</dbReference>
<protein>
    <recommendedName>
        <fullName evidence="5">Periplasmic repressor CpxP</fullName>
    </recommendedName>
</protein>
<dbReference type="Proteomes" id="UP000315700">
    <property type="component" value="Chromosome"/>
</dbReference>
<sequence length="285" mass="30113" precursor="true">MQRWTKTILAAGVAVAMGAMFAPAMAQRPEGQGRGGFRGGFGGGMFGGGGAQITVFSAVQSEPVQKELAITEDQKSKLTALGDEVRTAMRELRPMGGRGEGERPSREEMEKMMAEYRTKADAIVTEKKSSLAAIISADQMTRLEQIVLQARGADALTDGAVQAKLMVTDEQKAKMASVASDFASKEREAMSGLFQRREGGEGRGNFDPEAMRAAGEKRAALQKEKEAALVAVLSDAQAEQYDLLKGKAFAEIDAVRRAGFGGGRGPGGPGGGRGGDRPQRPATEN</sequence>
<feature type="compositionally biased region" description="Gly residues" evidence="1">
    <location>
        <begin position="259"/>
        <end position="273"/>
    </location>
</feature>
<keyword evidence="4" id="KW-1185">Reference proteome</keyword>
<evidence type="ECO:0000313" key="4">
    <source>
        <dbReference type="Proteomes" id="UP000315700"/>
    </source>
</evidence>
<evidence type="ECO:0000256" key="1">
    <source>
        <dbReference type="SAM" id="MobiDB-lite"/>
    </source>
</evidence>
<keyword evidence="2" id="KW-0732">Signal</keyword>
<reference evidence="3 4" key="1">
    <citation type="submission" date="2019-02" db="EMBL/GenBank/DDBJ databases">
        <title>Deep-cultivation of Planctomycetes and their phenomic and genomic characterization uncovers novel biology.</title>
        <authorList>
            <person name="Wiegand S."/>
            <person name="Jogler M."/>
            <person name="Boedeker C."/>
            <person name="Pinto D."/>
            <person name="Vollmers J."/>
            <person name="Rivas-Marin E."/>
            <person name="Kohn T."/>
            <person name="Peeters S.H."/>
            <person name="Heuer A."/>
            <person name="Rast P."/>
            <person name="Oberbeckmann S."/>
            <person name="Bunk B."/>
            <person name="Jeske O."/>
            <person name="Meyerdierks A."/>
            <person name="Storesund J.E."/>
            <person name="Kallscheuer N."/>
            <person name="Luecker S."/>
            <person name="Lage O.M."/>
            <person name="Pohl T."/>
            <person name="Merkel B.J."/>
            <person name="Hornburger P."/>
            <person name="Mueller R.-W."/>
            <person name="Bruemmer F."/>
            <person name="Labrenz M."/>
            <person name="Spormann A.M."/>
            <person name="Op den Camp H."/>
            <person name="Overmann J."/>
            <person name="Amann R."/>
            <person name="Jetten M.S.M."/>
            <person name="Mascher T."/>
            <person name="Medema M.H."/>
            <person name="Devos D.P."/>
            <person name="Kaster A.-K."/>
            <person name="Ovreas L."/>
            <person name="Rohde M."/>
            <person name="Galperin M.Y."/>
            <person name="Jogler C."/>
        </authorList>
    </citation>
    <scope>NUCLEOTIDE SEQUENCE [LARGE SCALE GENOMIC DNA]</scope>
    <source>
        <strain evidence="3 4">Pan44</strain>
    </source>
</reference>
<dbReference type="AlphaFoldDB" id="A0A517SLF2"/>
<feature type="signal peptide" evidence="2">
    <location>
        <begin position="1"/>
        <end position="26"/>
    </location>
</feature>
<dbReference type="OrthoDB" id="219918at2"/>
<proteinExistence type="predicted"/>
<gene>
    <name evidence="3" type="ORF">Pan44_50150</name>
</gene>
<organism evidence="3 4">
    <name type="scientific">Caulifigura coniformis</name>
    <dbReference type="NCBI Taxonomy" id="2527983"/>
    <lineage>
        <taxon>Bacteria</taxon>
        <taxon>Pseudomonadati</taxon>
        <taxon>Planctomycetota</taxon>
        <taxon>Planctomycetia</taxon>
        <taxon>Planctomycetales</taxon>
        <taxon>Planctomycetaceae</taxon>
        <taxon>Caulifigura</taxon>
    </lineage>
</organism>
<dbReference type="EMBL" id="CP036271">
    <property type="protein sequence ID" value="QDT56952.1"/>
    <property type="molecule type" value="Genomic_DNA"/>
</dbReference>
<feature type="region of interest" description="Disordered" evidence="1">
    <location>
        <begin position="258"/>
        <end position="285"/>
    </location>
</feature>
<feature type="chain" id="PRO_5021822028" description="Periplasmic repressor CpxP" evidence="2">
    <location>
        <begin position="27"/>
        <end position="285"/>
    </location>
</feature>
<dbReference type="KEGG" id="ccos:Pan44_50150"/>
<accession>A0A517SLF2</accession>
<dbReference type="Gene3D" id="1.20.120.1490">
    <property type="match status" value="1"/>
</dbReference>
<name>A0A517SLF2_9PLAN</name>
<evidence type="ECO:0000256" key="2">
    <source>
        <dbReference type="SAM" id="SignalP"/>
    </source>
</evidence>
<dbReference type="InParanoid" id="A0A517SLF2"/>
<evidence type="ECO:0000313" key="3">
    <source>
        <dbReference type="EMBL" id="QDT56952.1"/>
    </source>
</evidence>
<evidence type="ECO:0008006" key="5">
    <source>
        <dbReference type="Google" id="ProtNLM"/>
    </source>
</evidence>